<comment type="caution">
    <text evidence="2">The sequence shown here is derived from an EMBL/GenBank/DDBJ whole genome shotgun (WGS) entry which is preliminary data.</text>
</comment>
<keyword evidence="3" id="KW-1185">Reference proteome</keyword>
<accession>A0A5J4NVB6</accession>
<evidence type="ECO:0000313" key="3">
    <source>
        <dbReference type="Proteomes" id="UP000324629"/>
    </source>
</evidence>
<feature type="region of interest" description="Disordered" evidence="1">
    <location>
        <begin position="451"/>
        <end position="530"/>
    </location>
</feature>
<name>A0A5J4NVB6_9TREM</name>
<evidence type="ECO:0000313" key="2">
    <source>
        <dbReference type="EMBL" id="KAA3679449.1"/>
    </source>
</evidence>
<evidence type="ECO:0000256" key="1">
    <source>
        <dbReference type="SAM" id="MobiDB-lite"/>
    </source>
</evidence>
<feature type="compositionally biased region" description="Basic and acidic residues" evidence="1">
    <location>
        <begin position="116"/>
        <end position="137"/>
    </location>
</feature>
<dbReference type="Proteomes" id="UP000324629">
    <property type="component" value="Unassembled WGS sequence"/>
</dbReference>
<sequence>MASVFAKLGASGARMGGKMAAKQVGKKMGKQIAKKALKSSIKGLPEKGTKEDGKKAMKGAEKKTSKKLVKKTVKKSSKKTTKKASDSESELVSIEATPTVSPEASDEKREKRKEKAKGQEKGKAESTKSAGDHDKLKPKGSQSRRKKETPVFNIRSETTDTDENDSLADKQKNRNGKGIKKGGSKLEESKTKVTRQSKDNLKKMKKELFGRSTKSVSETTEEPSVQVPLIQSVSQNVTSEPMDSTELATSRTAITNEGTKEESSETPSINTGQAAPNSMTRRPTLSSREIRRPMSAGLPKFAARQSTSRPSINHSTTANLPGPLLDSLKQKQYEQLLKNGKRLPGTQALKDAVHRDLLTKEAAREVDDQEFNLMLFRLAKHLLMDSGSGKVEGGHKPRRKKRRRKSEWLQALSLIIRAQNESSAIRGMSVQHMTPSCHAVCHPCPCSVRDNTKTTSKPVVTQEDNGETANAGKIAATQGMQSEGGQVRRERVTEPSSSELLVSNESKISSGSHLTSSTEESSSSYSPKQFREETERICDVIRAVQNVPTLSPMQQCRRAHISCTCRHKSNSLTHSPNKVLKSETAAQPAIPQALNIAVPASDPTSFGSPTAFQQITRYCHGTQQVLPCVPTINTFCLTADDRPIAAVPYYVNLCDPMAMVLPIQPTCQDQFVITNIVDPNMVCIQDYYA</sequence>
<reference evidence="2 3" key="1">
    <citation type="journal article" date="2019" name="Gigascience">
        <title>Whole-genome sequence of the oriental lung fluke Paragonimus westermani.</title>
        <authorList>
            <person name="Oey H."/>
            <person name="Zakrzewski M."/>
            <person name="Narain K."/>
            <person name="Devi K.R."/>
            <person name="Agatsuma T."/>
            <person name="Nawaratna S."/>
            <person name="Gobert G.N."/>
            <person name="Jones M.K."/>
            <person name="Ragan M.A."/>
            <person name="McManus D.P."/>
            <person name="Krause L."/>
        </authorList>
    </citation>
    <scope>NUCLEOTIDE SEQUENCE [LARGE SCALE GENOMIC DNA]</scope>
    <source>
        <strain evidence="2 3">IND2009</strain>
    </source>
</reference>
<feature type="compositionally biased region" description="Basic residues" evidence="1">
    <location>
        <begin position="138"/>
        <end position="147"/>
    </location>
</feature>
<feature type="compositionally biased region" description="Polar residues" evidence="1">
    <location>
        <begin position="304"/>
        <end position="319"/>
    </location>
</feature>
<feature type="compositionally biased region" description="Basic residues" evidence="1">
    <location>
        <begin position="64"/>
        <end position="82"/>
    </location>
</feature>
<feature type="compositionally biased region" description="Basic and acidic residues" evidence="1">
    <location>
        <begin position="44"/>
        <end position="63"/>
    </location>
</feature>
<gene>
    <name evidence="2" type="ORF">DEA37_0012469</name>
</gene>
<feature type="compositionally biased region" description="Basic residues" evidence="1">
    <location>
        <begin position="173"/>
        <end position="183"/>
    </location>
</feature>
<dbReference type="AlphaFoldDB" id="A0A5J4NVB6"/>
<feature type="compositionally biased region" description="Polar residues" evidence="1">
    <location>
        <begin position="494"/>
        <end position="505"/>
    </location>
</feature>
<feature type="region of interest" description="Disordered" evidence="1">
    <location>
        <begin position="1"/>
        <end position="324"/>
    </location>
</feature>
<organism evidence="2 3">
    <name type="scientific">Paragonimus westermani</name>
    <dbReference type="NCBI Taxonomy" id="34504"/>
    <lineage>
        <taxon>Eukaryota</taxon>
        <taxon>Metazoa</taxon>
        <taxon>Spiralia</taxon>
        <taxon>Lophotrochozoa</taxon>
        <taxon>Platyhelminthes</taxon>
        <taxon>Trematoda</taxon>
        <taxon>Digenea</taxon>
        <taxon>Plagiorchiida</taxon>
        <taxon>Troglotremata</taxon>
        <taxon>Troglotrematidae</taxon>
        <taxon>Paragonimus</taxon>
    </lineage>
</organism>
<proteinExistence type="predicted"/>
<feature type="compositionally biased region" description="Basic and acidic residues" evidence="1">
    <location>
        <begin position="184"/>
        <end position="209"/>
    </location>
</feature>
<protein>
    <submittedName>
        <fullName evidence="2">Uncharacterized protein</fullName>
    </submittedName>
</protein>
<feature type="compositionally biased region" description="Polar residues" evidence="1">
    <location>
        <begin position="453"/>
        <end position="463"/>
    </location>
</feature>
<feature type="compositionally biased region" description="Low complexity" evidence="1">
    <location>
        <begin position="506"/>
        <end position="526"/>
    </location>
</feature>
<feature type="compositionally biased region" description="Basic residues" evidence="1">
    <location>
        <begin position="24"/>
        <end position="37"/>
    </location>
</feature>
<feature type="compositionally biased region" description="Polar residues" evidence="1">
    <location>
        <begin position="229"/>
        <end position="257"/>
    </location>
</feature>
<dbReference type="EMBL" id="QNGE01000735">
    <property type="protein sequence ID" value="KAA3679449.1"/>
    <property type="molecule type" value="Genomic_DNA"/>
</dbReference>
<feature type="compositionally biased region" description="Polar residues" evidence="1">
    <location>
        <begin position="265"/>
        <end position="287"/>
    </location>
</feature>